<evidence type="ECO:0000256" key="1">
    <source>
        <dbReference type="ARBA" id="ARBA00004141"/>
    </source>
</evidence>
<feature type="transmembrane region" description="Helical" evidence="7">
    <location>
        <begin position="193"/>
        <end position="215"/>
    </location>
</feature>
<evidence type="ECO:0000256" key="2">
    <source>
        <dbReference type="ARBA" id="ARBA00009773"/>
    </source>
</evidence>
<feature type="transmembrane region" description="Helical" evidence="7">
    <location>
        <begin position="273"/>
        <end position="299"/>
    </location>
</feature>
<proteinExistence type="inferred from homology"/>
<evidence type="ECO:0000256" key="6">
    <source>
        <dbReference type="SAM" id="MobiDB-lite"/>
    </source>
</evidence>
<keyword evidence="9" id="KW-1185">Reference proteome</keyword>
<dbReference type="InParanoid" id="W0RDN9"/>
<dbReference type="GO" id="GO:0016020">
    <property type="term" value="C:membrane"/>
    <property type="evidence" value="ECO:0007669"/>
    <property type="project" value="UniProtKB-SubCell"/>
</dbReference>
<feature type="transmembrane region" description="Helical" evidence="7">
    <location>
        <begin position="350"/>
        <end position="371"/>
    </location>
</feature>
<dbReference type="Pfam" id="PF01594">
    <property type="entry name" value="AI-2E_transport"/>
    <property type="match status" value="1"/>
</dbReference>
<evidence type="ECO:0000256" key="7">
    <source>
        <dbReference type="SAM" id="Phobius"/>
    </source>
</evidence>
<dbReference type="PATRIC" id="fig|861299.3.peg.1677"/>
<dbReference type="InterPro" id="IPR002549">
    <property type="entry name" value="AI-2E-like"/>
</dbReference>
<feature type="transmembrane region" description="Helical" evidence="7">
    <location>
        <begin position="101"/>
        <end position="121"/>
    </location>
</feature>
<dbReference type="RefSeq" id="WP_025410701.1">
    <property type="nucleotide sequence ID" value="NZ_CP007128.1"/>
</dbReference>
<dbReference type="OrthoDB" id="9799225at2"/>
<dbReference type="eggNOG" id="COG0628">
    <property type="taxonomic scope" value="Bacteria"/>
</dbReference>
<organism evidence="8 9">
    <name type="scientific">Gemmatirosa kalamazoonensis</name>
    <dbReference type="NCBI Taxonomy" id="861299"/>
    <lineage>
        <taxon>Bacteria</taxon>
        <taxon>Pseudomonadati</taxon>
        <taxon>Gemmatimonadota</taxon>
        <taxon>Gemmatimonadia</taxon>
        <taxon>Gemmatimonadales</taxon>
        <taxon>Gemmatimonadaceae</taxon>
        <taxon>Gemmatirosa</taxon>
    </lineage>
</organism>
<feature type="region of interest" description="Disordered" evidence="6">
    <location>
        <begin position="1"/>
        <end position="42"/>
    </location>
</feature>
<feature type="transmembrane region" description="Helical" evidence="7">
    <location>
        <begin position="311"/>
        <end position="330"/>
    </location>
</feature>
<dbReference type="Proteomes" id="UP000019151">
    <property type="component" value="Chromosome"/>
</dbReference>
<dbReference type="EMBL" id="CP007128">
    <property type="protein sequence ID" value="AHG89189.1"/>
    <property type="molecule type" value="Genomic_DNA"/>
</dbReference>
<feature type="transmembrane region" description="Helical" evidence="7">
    <location>
        <begin position="46"/>
        <end position="65"/>
    </location>
</feature>
<feature type="compositionally biased region" description="Polar residues" evidence="6">
    <location>
        <begin position="1"/>
        <end position="12"/>
    </location>
</feature>
<feature type="transmembrane region" description="Helical" evidence="7">
    <location>
        <begin position="245"/>
        <end position="267"/>
    </location>
</feature>
<dbReference type="KEGG" id="gba:J421_1652"/>
<evidence type="ECO:0000256" key="4">
    <source>
        <dbReference type="ARBA" id="ARBA00022989"/>
    </source>
</evidence>
<dbReference type="PANTHER" id="PTHR21716:SF16">
    <property type="entry name" value="BLL1467 PROTEIN"/>
    <property type="match status" value="1"/>
</dbReference>
<dbReference type="AlphaFoldDB" id="W0RDN9"/>
<evidence type="ECO:0000256" key="5">
    <source>
        <dbReference type="ARBA" id="ARBA00023136"/>
    </source>
</evidence>
<dbReference type="STRING" id="861299.J421_1652"/>
<sequence length="402" mass="43054">MSADGGTTSGASVLTPDVDPTARASPVDEVAPRPDLSRTGRALTSARSRSTGITILTVLAVLYTLYFARDFLLPITVALLLDFLLSPVVRALARLRIPVPLGAAVVVLSLVGAVGFGVYQLSDPVQRWATKAPSTLASAQAKVRKLTRPVQQVTRTAEQVERATAVAPPTGAREVVVKGPSVVSRVFGTTQKLLAGLLEVIFLLYFLLAAGDLFLQKLVKVIPREESKRDVVTVARAIESSISTYLLTQTLINLMEGLVVAGTMYLLDMPNALLWGTLVMVLEFVPYLGATVMTLVLLLAALTTFDNVGHALLVPGAFLTINLLQANAVTPMLLGHRLTLNPVAIFVGLAFWWFMWGVPGAFIAVPVLAALKTICDHAAPLAAVGEFLGRRDETERRWVARG</sequence>
<evidence type="ECO:0008006" key="10">
    <source>
        <dbReference type="Google" id="ProtNLM"/>
    </source>
</evidence>
<keyword evidence="5 7" id="KW-0472">Membrane</keyword>
<evidence type="ECO:0000313" key="9">
    <source>
        <dbReference type="Proteomes" id="UP000019151"/>
    </source>
</evidence>
<dbReference type="GO" id="GO:0055085">
    <property type="term" value="P:transmembrane transport"/>
    <property type="evidence" value="ECO:0007669"/>
    <property type="project" value="TreeGrafter"/>
</dbReference>
<name>W0RDN9_9BACT</name>
<feature type="transmembrane region" description="Helical" evidence="7">
    <location>
        <begin position="71"/>
        <end position="89"/>
    </location>
</feature>
<comment type="subcellular location">
    <subcellularLocation>
        <location evidence="1">Membrane</location>
        <topology evidence="1">Multi-pass membrane protein</topology>
    </subcellularLocation>
</comment>
<accession>W0RDN9</accession>
<reference evidence="8 9" key="1">
    <citation type="journal article" date="2014" name="Genome Announc.">
        <title>Genome Sequence and Methylome of Soil Bacterium Gemmatirosa kalamazoonensis KBS708T, a Member of the Rarely Cultivated Gemmatimonadetes Phylum.</title>
        <authorList>
            <person name="Debruyn J.M."/>
            <person name="Radosevich M."/>
            <person name="Wommack K.E."/>
            <person name="Polson S.W."/>
            <person name="Hauser L.J."/>
            <person name="Fawaz M.N."/>
            <person name="Korlach J."/>
            <person name="Tsai Y.C."/>
        </authorList>
    </citation>
    <scope>NUCLEOTIDE SEQUENCE [LARGE SCALE GENOMIC DNA]</scope>
    <source>
        <strain evidence="8 9">KBS708</strain>
    </source>
</reference>
<evidence type="ECO:0000313" key="8">
    <source>
        <dbReference type="EMBL" id="AHG89189.1"/>
    </source>
</evidence>
<protein>
    <recommendedName>
        <fullName evidence="10">AI-2E family transporter</fullName>
    </recommendedName>
</protein>
<dbReference type="PANTHER" id="PTHR21716">
    <property type="entry name" value="TRANSMEMBRANE PROTEIN"/>
    <property type="match status" value="1"/>
</dbReference>
<dbReference type="HOGENOM" id="CLU_031275_0_1_0"/>
<gene>
    <name evidence="8" type="ORF">J421_1652</name>
</gene>
<keyword evidence="3 7" id="KW-0812">Transmembrane</keyword>
<comment type="similarity">
    <text evidence="2">Belongs to the autoinducer-2 exporter (AI-2E) (TC 2.A.86) family.</text>
</comment>
<keyword evidence="4 7" id="KW-1133">Transmembrane helix</keyword>
<evidence type="ECO:0000256" key="3">
    <source>
        <dbReference type="ARBA" id="ARBA00022692"/>
    </source>
</evidence>